<comment type="caution">
    <text evidence="1">The sequence shown here is derived from an EMBL/GenBank/DDBJ whole genome shotgun (WGS) entry which is preliminary data.</text>
</comment>
<sequence>MRCGNDVVQLEQRRVCAWFGHIDIKASASNSARLQSVVEGDLVDNSPTGRIDYVHRRLDLGQRIDANQPRGLLGLRQVHRDEIALLKELVQLDQSYAQLSRALWRQVRVVGDDLHAEALHPVSDKLSDSAQANNT</sequence>
<proteinExistence type="predicted"/>
<gene>
    <name evidence="1" type="ORF">GALL_471000</name>
</gene>
<evidence type="ECO:0000313" key="1">
    <source>
        <dbReference type="EMBL" id="OIQ71284.1"/>
    </source>
</evidence>
<dbReference type="EMBL" id="MLJW01003798">
    <property type="protein sequence ID" value="OIQ71284.1"/>
    <property type="molecule type" value="Genomic_DNA"/>
</dbReference>
<protein>
    <submittedName>
        <fullName evidence="1">Uncharacterized protein</fullName>
    </submittedName>
</protein>
<dbReference type="AlphaFoldDB" id="A0A1J5PUL4"/>
<accession>A0A1J5PUL4</accession>
<organism evidence="1">
    <name type="scientific">mine drainage metagenome</name>
    <dbReference type="NCBI Taxonomy" id="410659"/>
    <lineage>
        <taxon>unclassified sequences</taxon>
        <taxon>metagenomes</taxon>
        <taxon>ecological metagenomes</taxon>
    </lineage>
</organism>
<name>A0A1J5PUL4_9ZZZZ</name>
<reference evidence="1" key="1">
    <citation type="submission" date="2016-10" db="EMBL/GenBank/DDBJ databases">
        <title>Sequence of Gallionella enrichment culture.</title>
        <authorList>
            <person name="Poehlein A."/>
            <person name="Muehling M."/>
            <person name="Daniel R."/>
        </authorList>
    </citation>
    <scope>NUCLEOTIDE SEQUENCE</scope>
</reference>